<feature type="domain" description="Carrier" evidence="6">
    <location>
        <begin position="764"/>
        <end position="841"/>
    </location>
</feature>
<organism evidence="7 8">
    <name type="scientific">Adonisia turfae CCMR0081</name>
    <dbReference type="NCBI Taxonomy" id="2292702"/>
    <lineage>
        <taxon>Bacteria</taxon>
        <taxon>Bacillati</taxon>
        <taxon>Cyanobacteriota</taxon>
        <taxon>Adonisia</taxon>
        <taxon>Adonisia turfae</taxon>
    </lineage>
</organism>
<dbReference type="GO" id="GO:0008610">
    <property type="term" value="P:lipid biosynthetic process"/>
    <property type="evidence" value="ECO:0007669"/>
    <property type="project" value="UniProtKB-ARBA"/>
</dbReference>
<dbReference type="Pfam" id="PF13193">
    <property type="entry name" value="AMP-binding_C"/>
    <property type="match status" value="1"/>
</dbReference>
<comment type="caution">
    <text evidence="7">The sequence shown here is derived from an EMBL/GenBank/DDBJ whole genome shotgun (WGS) entry which is preliminary data.</text>
</comment>
<accession>A0A6M0RRI7</accession>
<dbReference type="InterPro" id="IPR020806">
    <property type="entry name" value="PKS_PP-bd"/>
</dbReference>
<sequence length="1985" mass="220567">MGTNLLTHLLGQTIEDLAENIKIYRQAWQQQGHSGIGQVTLMLHTFIGEDLDTVREQVRQPLCAYLNSSLELMLKVLPEAEVTVQADSFDEADRDALLSAAFDRYFETSGLLGTPEKCLEMLDRLQMTGVNEVACLIDFGVDVDPVLASLEYLKTLKDRSNLAHQSRQPEQTVLNQIQTHQVSHLQCTPSWLRMLMTTPDGLNHLSGLQHLLVGGEALPPALAQQIRGAMQGKINNMYGPTETTIWSASFGIEAIEQEAGSTAPAVAIGRPIANTQIYILDTHLQPVPMGLPGELHIGGDGLSRGYRNRQELTTAKFIDNPFGAGRLYKTGDLARWRSDGNLEFMGRIDHQVKLNGFRMELGDIETALSHHPGVQEAVVMVAAQQQLVAYFVPSPTLPRMQLPNGLTVAHFSAHQTRAIYDEIFEQQIYLRHGITIQPGDCVFDVGANIGMFTLFVQQTCPETTVYAFEPIPPTFERLQANVQPYGDQVTVIPQGLSNQAETLEFTFYPEMSGVSGRFADPDQDKQVAEAVLMNYDIDQVRQFVDERYRSETYACQLTTLSDLIQHYEVDQIDLLKVDVEKSELLVLEGIQPQDWPKIKQLTLEVEGAEMLQQVCQLLESHGYGLEIDDYIVSSDAQSPMAGRYFSDENSQEDNGSHSLTTLQTTKSESDLEVYMVYAVHPSRSHAAPAHPSKKPKQQAITDTATTPDALRQFLKAQLPAYMVPSHFACLEKFPLTPNGKIDRRALLALDLNQEQSATCALFVAPQTERQTLIATLFAGVLSLPLEKIGIYDSFFELGGHSLLATQLVARLRQTFEVELPLQAMFEAPTVAGVDAVFNQNLTTHGIAAITPRLQDHAPIPLSYAQERLWFLTQLEGLSTAYYAHTALRIQGNLNLTALTEAIREIVRRHEALRTTFPWKDGMAVQQMNPVPPTPLQIVQADDLELSLSDWLVKEAQQPFDWVAGPLFRIKLICFDSTDINRLGKAEGGRRKAEGGRRNSEPTAVLSITTHYLISDGWSMGVLMQELAALYTAYDQGHPSPLTEPTIQYADYALWQRQWLQGEVLQSQLNYWKRQLAESPARLELPTDYPRPAVQTFQGQRHRLTLPLALSQQLNQLGQQQGVTLFMVLLTAFQLLLSRYSNQSDIVVGTPIANRQQPELEPLIGFFVNTLALRTQIHPEDTVATLLHQVRQVALEAYAHQDVPFEQIVEALQPERSLAHSPIFQVLFSLQNVPVASTQIPGLTFTPMATETVTAKFDLTLSVEETEQGLITDWEYNSNLFEMATIERMASHFEILLTGFVLDESQRVVTLPLLSEAERHQLVVEWNDTAMPYPEHQCIHDLFEAQVERTPDAVAVSYLDNQLSYRELNTRANQLAHHLRTLGVGPEVLVGLCVERSLDMMVGLLGILKAGAAYVPLDPGYPQQRLQFMVDHAQIALLVTQADCFKALGLEIAPEQVVCLDRDGETIAQASVDSCPTDVTAENLAYVIYTSGSTGTPKGVQIQHRSVVNFLTTMQDEPGLRECDRLAAVTTLAFDIAALELYLPLTIGAEVVILPTAVTRDGQQLQRQLQPLNPASHQESDQPVTIMQATPATWQLLLAAGWAGESAPMTMLCGGEGLPTTIAQQLSASGADLWNLYGPTEATIWSTRFQVETDDHRANDTDLADESRDTNFEQVKSKGGNSLVSIGRPIGNTQVYILDDHLQPVPIGVPGELHIGGAGLARGYLHQPDLTAEKFISNPFGEGRLYKTGDLARYGADGNLEYLGRLDHQTKVRGFRIELGEIEAVLRHHGQVQQAVVVVHGDTPSDKRLVAYIVGDAPELALSDLKAYLNQRLPAYMVPSTFVPLEKLPLTPNGKVDRRALPAPGQLQVSDVQYVKPESEMEKKLVAIWQSVLPVKRVGIHDNFFDVGGNSLLLIQAYHALQTDLQLSVPLVDLFAYPTIKALGDYLTNLSQGQLSPPERLNSDQRDQVRAATRERRQARRRHRER</sequence>
<dbReference type="PANTHER" id="PTHR45527">
    <property type="entry name" value="NONRIBOSOMAL PEPTIDE SYNTHETASE"/>
    <property type="match status" value="1"/>
</dbReference>
<dbReference type="Gene3D" id="3.20.20.30">
    <property type="entry name" value="Luciferase-like domain"/>
    <property type="match status" value="1"/>
</dbReference>
<reference evidence="7 8" key="1">
    <citation type="journal article" date="2020" name="Microb. Ecol.">
        <title>Ecogenomics of the Marine Benthic Filamentous Cyanobacterium Adonisia.</title>
        <authorList>
            <person name="Walter J.M."/>
            <person name="Coutinho F.H."/>
            <person name="Leomil L."/>
            <person name="Hargreaves P.I."/>
            <person name="Campeao M.E."/>
            <person name="Vieira V.V."/>
            <person name="Silva B.S."/>
            <person name="Fistarol G.O."/>
            <person name="Salomon P.S."/>
            <person name="Sawabe T."/>
            <person name="Mino S."/>
            <person name="Hosokawa M."/>
            <person name="Miyashita H."/>
            <person name="Maruyama F."/>
            <person name="van Verk M.C."/>
            <person name="Dutilh B.E."/>
            <person name="Thompson C.C."/>
            <person name="Thompson F.L."/>
        </authorList>
    </citation>
    <scope>NUCLEOTIDE SEQUENCE [LARGE SCALE GENOMIC DNA]</scope>
    <source>
        <strain evidence="7 8">CCMR0081</strain>
    </source>
</reference>
<dbReference type="NCBIfam" id="TIGR01444">
    <property type="entry name" value="fkbM_fam"/>
    <property type="match status" value="1"/>
</dbReference>
<dbReference type="InterPro" id="IPR023213">
    <property type="entry name" value="CAT-like_dom_sf"/>
</dbReference>
<feature type="compositionally biased region" description="Basic and acidic residues" evidence="5">
    <location>
        <begin position="1960"/>
        <end position="1975"/>
    </location>
</feature>
<dbReference type="GO" id="GO:0005829">
    <property type="term" value="C:cytosol"/>
    <property type="evidence" value="ECO:0007669"/>
    <property type="project" value="TreeGrafter"/>
</dbReference>
<dbReference type="GO" id="GO:0009239">
    <property type="term" value="P:enterobactin biosynthetic process"/>
    <property type="evidence" value="ECO:0007669"/>
    <property type="project" value="TreeGrafter"/>
</dbReference>
<dbReference type="CDD" id="cd19531">
    <property type="entry name" value="LCL_NRPS-like"/>
    <property type="match status" value="1"/>
</dbReference>
<gene>
    <name evidence="7" type="ORF">DXZ20_25175</name>
</gene>
<feature type="domain" description="Carrier" evidence="6">
    <location>
        <begin position="1875"/>
        <end position="1950"/>
    </location>
</feature>
<dbReference type="GO" id="GO:0031177">
    <property type="term" value="F:phosphopantetheine binding"/>
    <property type="evidence" value="ECO:0007669"/>
    <property type="project" value="InterPro"/>
</dbReference>
<feature type="region of interest" description="Disordered" evidence="5">
    <location>
        <begin position="641"/>
        <end position="663"/>
    </location>
</feature>
<feature type="compositionally biased region" description="Basic residues" evidence="5">
    <location>
        <begin position="1976"/>
        <end position="1985"/>
    </location>
</feature>
<dbReference type="InterPro" id="IPR000873">
    <property type="entry name" value="AMP-dep_synth/lig_dom"/>
</dbReference>
<dbReference type="NCBIfam" id="TIGR01733">
    <property type="entry name" value="AA-adenyl-dom"/>
    <property type="match status" value="1"/>
</dbReference>
<dbReference type="SUPFAM" id="SSF51679">
    <property type="entry name" value="Bacterial luciferase-like"/>
    <property type="match status" value="1"/>
</dbReference>
<dbReference type="SMART" id="SM00823">
    <property type="entry name" value="PKS_PP"/>
    <property type="match status" value="2"/>
</dbReference>
<protein>
    <submittedName>
        <fullName evidence="7">Amino acid adenylation domain-containing protein</fullName>
    </submittedName>
</protein>
<dbReference type="InterPro" id="IPR036661">
    <property type="entry name" value="Luciferase-like_sf"/>
</dbReference>
<dbReference type="GO" id="GO:0047527">
    <property type="term" value="F:2,3-dihydroxybenzoate-serine ligase activity"/>
    <property type="evidence" value="ECO:0007669"/>
    <property type="project" value="TreeGrafter"/>
</dbReference>
<dbReference type="SUPFAM" id="SSF52777">
    <property type="entry name" value="CoA-dependent acyltransferases"/>
    <property type="match status" value="2"/>
</dbReference>
<evidence type="ECO:0000256" key="5">
    <source>
        <dbReference type="SAM" id="MobiDB-lite"/>
    </source>
</evidence>
<dbReference type="PROSITE" id="PS00455">
    <property type="entry name" value="AMP_BINDING"/>
    <property type="match status" value="1"/>
</dbReference>
<dbReference type="FunFam" id="3.40.50.12780:FF:000012">
    <property type="entry name" value="Non-ribosomal peptide synthetase"/>
    <property type="match status" value="1"/>
</dbReference>
<dbReference type="InterPro" id="IPR001242">
    <property type="entry name" value="Condensation_dom"/>
</dbReference>
<dbReference type="InterPro" id="IPR020845">
    <property type="entry name" value="AMP-binding_CS"/>
</dbReference>
<feature type="region of interest" description="Disordered" evidence="5">
    <location>
        <begin position="1951"/>
        <end position="1985"/>
    </location>
</feature>
<dbReference type="InterPro" id="IPR006342">
    <property type="entry name" value="FkbM_mtfrase"/>
</dbReference>
<dbReference type="GO" id="GO:0016705">
    <property type="term" value="F:oxidoreductase activity, acting on paired donors, with incorporation or reduction of molecular oxygen"/>
    <property type="evidence" value="ECO:0007669"/>
    <property type="project" value="InterPro"/>
</dbReference>
<dbReference type="Pfam" id="PF00668">
    <property type="entry name" value="Condensation"/>
    <property type="match status" value="2"/>
</dbReference>
<comment type="similarity">
    <text evidence="2">Belongs to the ATP-dependent AMP-binding enzyme family.</text>
</comment>
<dbReference type="FunFam" id="3.40.50.980:FF:000001">
    <property type="entry name" value="Non-ribosomal peptide synthetase"/>
    <property type="match status" value="1"/>
</dbReference>
<dbReference type="Gene3D" id="3.40.50.150">
    <property type="entry name" value="Vaccinia Virus protein VP39"/>
    <property type="match status" value="1"/>
</dbReference>
<dbReference type="Gene3D" id="2.30.38.10">
    <property type="entry name" value="Luciferase, Domain 3"/>
    <property type="match status" value="2"/>
</dbReference>
<keyword evidence="4" id="KW-0597">Phosphoprotein</keyword>
<evidence type="ECO:0000313" key="7">
    <source>
        <dbReference type="EMBL" id="NEZ58874.1"/>
    </source>
</evidence>
<dbReference type="InterPro" id="IPR025110">
    <property type="entry name" value="AMP-bd_C"/>
</dbReference>
<dbReference type="InterPro" id="IPR010071">
    <property type="entry name" value="AA_adenyl_dom"/>
</dbReference>
<dbReference type="SUPFAM" id="SSF47336">
    <property type="entry name" value="ACP-like"/>
    <property type="match status" value="2"/>
</dbReference>
<dbReference type="PANTHER" id="PTHR45527:SF1">
    <property type="entry name" value="FATTY ACID SYNTHASE"/>
    <property type="match status" value="1"/>
</dbReference>
<name>A0A6M0RRI7_9CYAN</name>
<dbReference type="PROSITE" id="PS00012">
    <property type="entry name" value="PHOSPHOPANTETHEINE"/>
    <property type="match status" value="1"/>
</dbReference>
<dbReference type="InterPro" id="IPR009081">
    <property type="entry name" value="PP-bd_ACP"/>
</dbReference>
<evidence type="ECO:0000256" key="3">
    <source>
        <dbReference type="ARBA" id="ARBA00022450"/>
    </source>
</evidence>
<dbReference type="FunFam" id="2.30.38.10:FF:000001">
    <property type="entry name" value="Non-ribosomal peptide synthetase PvdI"/>
    <property type="match status" value="2"/>
</dbReference>
<dbReference type="Gene3D" id="3.30.559.10">
    <property type="entry name" value="Chloramphenicol acetyltransferase-like domain"/>
    <property type="match status" value="1"/>
</dbReference>
<proteinExistence type="inferred from homology"/>
<dbReference type="FunFam" id="3.30.300.30:FF:000010">
    <property type="entry name" value="Enterobactin synthetase component F"/>
    <property type="match status" value="1"/>
</dbReference>
<dbReference type="InterPro" id="IPR006162">
    <property type="entry name" value="Ppantetheine_attach_site"/>
</dbReference>
<evidence type="ECO:0000256" key="1">
    <source>
        <dbReference type="ARBA" id="ARBA00001957"/>
    </source>
</evidence>
<keyword evidence="8" id="KW-1185">Reference proteome</keyword>
<dbReference type="Proteomes" id="UP000481033">
    <property type="component" value="Unassembled WGS sequence"/>
</dbReference>
<dbReference type="Pfam" id="PF00550">
    <property type="entry name" value="PP-binding"/>
    <property type="match status" value="2"/>
</dbReference>
<dbReference type="GO" id="GO:0009366">
    <property type="term" value="C:enterobactin synthetase complex"/>
    <property type="evidence" value="ECO:0007669"/>
    <property type="project" value="TreeGrafter"/>
</dbReference>
<dbReference type="CDD" id="cd12116">
    <property type="entry name" value="A_NRPS_Ta1_like"/>
    <property type="match status" value="1"/>
</dbReference>
<dbReference type="Gene3D" id="3.40.50.980">
    <property type="match status" value="3"/>
</dbReference>
<dbReference type="InterPro" id="IPR045851">
    <property type="entry name" value="AMP-bd_C_sf"/>
</dbReference>
<dbReference type="InterPro" id="IPR029063">
    <property type="entry name" value="SAM-dependent_MTases_sf"/>
</dbReference>
<evidence type="ECO:0000256" key="4">
    <source>
        <dbReference type="ARBA" id="ARBA00022553"/>
    </source>
</evidence>
<dbReference type="PROSITE" id="PS50075">
    <property type="entry name" value="CARRIER"/>
    <property type="match status" value="2"/>
</dbReference>
<dbReference type="Gene3D" id="3.30.559.30">
    <property type="entry name" value="Nonribosomal peptide synthetase, condensation domain"/>
    <property type="match status" value="1"/>
</dbReference>
<dbReference type="Gene3D" id="3.30.300.30">
    <property type="match status" value="3"/>
</dbReference>
<feature type="compositionally biased region" description="Polar residues" evidence="5">
    <location>
        <begin position="652"/>
        <end position="663"/>
    </location>
</feature>
<evidence type="ECO:0000256" key="2">
    <source>
        <dbReference type="ARBA" id="ARBA00006432"/>
    </source>
</evidence>
<dbReference type="FunFam" id="1.10.1200.10:FF:000005">
    <property type="entry name" value="Nonribosomal peptide synthetase 1"/>
    <property type="match status" value="1"/>
</dbReference>
<evidence type="ECO:0000313" key="8">
    <source>
        <dbReference type="Proteomes" id="UP000481033"/>
    </source>
</evidence>
<dbReference type="Pfam" id="PF00501">
    <property type="entry name" value="AMP-binding"/>
    <property type="match status" value="2"/>
</dbReference>
<dbReference type="EMBL" id="QXHD01000004">
    <property type="protein sequence ID" value="NEZ58874.1"/>
    <property type="molecule type" value="Genomic_DNA"/>
</dbReference>
<evidence type="ECO:0000259" key="6">
    <source>
        <dbReference type="PROSITE" id="PS50075"/>
    </source>
</evidence>
<dbReference type="GO" id="GO:0043041">
    <property type="term" value="P:amino acid activation for nonribosomal peptide biosynthetic process"/>
    <property type="evidence" value="ECO:0007669"/>
    <property type="project" value="TreeGrafter"/>
</dbReference>
<comment type="cofactor">
    <cofactor evidence="1">
        <name>pantetheine 4'-phosphate</name>
        <dbReference type="ChEBI" id="CHEBI:47942"/>
    </cofactor>
</comment>
<dbReference type="InterPro" id="IPR036736">
    <property type="entry name" value="ACP-like_sf"/>
</dbReference>
<dbReference type="Pfam" id="PF05050">
    <property type="entry name" value="Methyltransf_21"/>
    <property type="match status" value="1"/>
</dbReference>
<dbReference type="Gene3D" id="1.10.1200.10">
    <property type="entry name" value="ACP-like"/>
    <property type="match status" value="2"/>
</dbReference>
<keyword evidence="3" id="KW-0596">Phosphopantetheine</keyword>
<dbReference type="SUPFAM" id="SSF53335">
    <property type="entry name" value="S-adenosyl-L-methionine-dependent methyltransferases"/>
    <property type="match status" value="1"/>
</dbReference>
<dbReference type="SUPFAM" id="SSF56801">
    <property type="entry name" value="Acetyl-CoA synthetase-like"/>
    <property type="match status" value="2"/>
</dbReference>